<dbReference type="Pfam" id="PF13518">
    <property type="entry name" value="HTH_28"/>
    <property type="match status" value="1"/>
</dbReference>
<dbReference type="Proteomes" id="UP000249828">
    <property type="component" value="Unassembled WGS sequence"/>
</dbReference>
<dbReference type="RefSeq" id="WP_069655162.1">
    <property type="nucleotide sequence ID" value="NZ_MIKA01000047.1"/>
</dbReference>
<proteinExistence type="predicted"/>
<reference evidence="2 3" key="1">
    <citation type="submission" date="2017-11" db="EMBL/GenBank/DDBJ databases">
        <title>Draft genome sequence of Enterococcus plantarum TRW2 strain isolated from lettuce.</title>
        <authorList>
            <person name="Kim E.B."/>
            <person name="Marco M.L."/>
            <person name="Williams T.R."/>
            <person name="You I.H."/>
        </authorList>
    </citation>
    <scope>NUCLEOTIDE SEQUENCE [LARGE SCALE GENOMIC DNA]</scope>
    <source>
        <strain evidence="2 3">TRW2</strain>
    </source>
</reference>
<dbReference type="Gene3D" id="1.10.10.10">
    <property type="entry name" value="Winged helix-like DNA-binding domain superfamily/Winged helix DNA-binding domain"/>
    <property type="match status" value="1"/>
</dbReference>
<organism evidence="2 3">
    <name type="scientific">Enterococcus plantarum</name>
    <dbReference type="NCBI Taxonomy" id="1077675"/>
    <lineage>
        <taxon>Bacteria</taxon>
        <taxon>Bacillati</taxon>
        <taxon>Bacillota</taxon>
        <taxon>Bacilli</taxon>
        <taxon>Lactobacillales</taxon>
        <taxon>Enterococcaceae</taxon>
        <taxon>Enterococcus</taxon>
    </lineage>
</organism>
<feature type="domain" description="Insertion element IS150 protein InsJ-like helix-turn-helix" evidence="1">
    <location>
        <begin position="8"/>
        <end position="57"/>
    </location>
</feature>
<evidence type="ECO:0000313" key="2">
    <source>
        <dbReference type="EMBL" id="PZL76057.1"/>
    </source>
</evidence>
<name>A0A2W3ZHU4_9ENTE</name>
<keyword evidence="3" id="KW-1185">Reference proteome</keyword>
<dbReference type="AlphaFoldDB" id="A0A2W3ZHU4"/>
<dbReference type="InterPro" id="IPR055247">
    <property type="entry name" value="InsJ-like_HTH"/>
</dbReference>
<dbReference type="EMBL" id="PIEU01000037">
    <property type="protein sequence ID" value="PZL76057.1"/>
    <property type="molecule type" value="Genomic_DNA"/>
</dbReference>
<dbReference type="SUPFAM" id="SSF48295">
    <property type="entry name" value="TrpR-like"/>
    <property type="match status" value="1"/>
</dbReference>
<accession>A0A2W3ZHU4</accession>
<dbReference type="InterPro" id="IPR010921">
    <property type="entry name" value="Trp_repressor/repl_initiator"/>
</dbReference>
<dbReference type="STRING" id="1077675.BCR22_06200"/>
<dbReference type="OrthoDB" id="5690222at2"/>
<comment type="caution">
    <text evidence="2">The sequence shown here is derived from an EMBL/GenBank/DDBJ whole genome shotgun (WGS) entry which is preliminary data.</text>
</comment>
<evidence type="ECO:0000313" key="3">
    <source>
        <dbReference type="Proteomes" id="UP000249828"/>
    </source>
</evidence>
<gene>
    <name evidence="2" type="ORF">CI088_03870</name>
</gene>
<dbReference type="GO" id="GO:0043565">
    <property type="term" value="F:sequence-specific DNA binding"/>
    <property type="evidence" value="ECO:0007669"/>
    <property type="project" value="InterPro"/>
</dbReference>
<sequence length="122" mass="14424">MSYYEVEFKLKLVKEYLEGPLGGRALAKKYGLPSNALIYNWKHSYQLFGKEGLKRHRSLTNYTSEFKRDVLHFIETTGTSYCEARQFELPSGWMSSRWQRLWSILLSLLTINLKIEGKLIRR</sequence>
<protein>
    <submittedName>
        <fullName evidence="2">Helix-turn-helix domain-containing protein</fullName>
    </submittedName>
</protein>
<dbReference type="InterPro" id="IPR036388">
    <property type="entry name" value="WH-like_DNA-bd_sf"/>
</dbReference>
<evidence type="ECO:0000259" key="1">
    <source>
        <dbReference type="Pfam" id="PF13518"/>
    </source>
</evidence>